<dbReference type="Gene3D" id="2.60.40.1180">
    <property type="entry name" value="Golgi alpha-mannosidase II"/>
    <property type="match status" value="1"/>
</dbReference>
<evidence type="ECO:0000256" key="4">
    <source>
        <dbReference type="RuleBase" id="RU361168"/>
    </source>
</evidence>
<comment type="similarity">
    <text evidence="1 4">Belongs to the glycosyl hydrolase 27 family.</text>
</comment>
<dbReference type="InterPro" id="IPR013780">
    <property type="entry name" value="Glyco_hydro_b"/>
</dbReference>
<dbReference type="PANTHER" id="PTHR11452:SF83">
    <property type="entry name" value="ALPHA-GALACTOSIDASE"/>
    <property type="match status" value="1"/>
</dbReference>
<dbReference type="PRINTS" id="PR00740">
    <property type="entry name" value="GLHYDRLASE27"/>
</dbReference>
<evidence type="ECO:0000256" key="3">
    <source>
        <dbReference type="ARBA" id="ARBA00023295"/>
    </source>
</evidence>
<dbReference type="GO" id="GO:0016139">
    <property type="term" value="P:glycoside catabolic process"/>
    <property type="evidence" value="ECO:0007669"/>
    <property type="project" value="TreeGrafter"/>
</dbReference>
<accession>A0A7J6NSQ9</accession>
<evidence type="ECO:0000256" key="5">
    <source>
        <dbReference type="SAM" id="MobiDB-lite"/>
    </source>
</evidence>
<evidence type="ECO:0000256" key="1">
    <source>
        <dbReference type="ARBA" id="ARBA00009743"/>
    </source>
</evidence>
<keyword evidence="4" id="KW-1015">Disulfide bond</keyword>
<evidence type="ECO:0000313" key="7">
    <source>
        <dbReference type="Proteomes" id="UP000541610"/>
    </source>
</evidence>
<dbReference type="GO" id="GO:0009311">
    <property type="term" value="P:oligosaccharide metabolic process"/>
    <property type="evidence" value="ECO:0007669"/>
    <property type="project" value="TreeGrafter"/>
</dbReference>
<organism evidence="6 7">
    <name type="scientific">Perkinsus olseni</name>
    <name type="common">Perkinsus atlanticus</name>
    <dbReference type="NCBI Taxonomy" id="32597"/>
    <lineage>
        <taxon>Eukaryota</taxon>
        <taxon>Sar</taxon>
        <taxon>Alveolata</taxon>
        <taxon>Perkinsozoa</taxon>
        <taxon>Perkinsea</taxon>
        <taxon>Perkinsida</taxon>
        <taxon>Perkinsidae</taxon>
        <taxon>Perkinsus</taxon>
    </lineage>
</organism>
<dbReference type="InterPro" id="IPR017853">
    <property type="entry name" value="GH"/>
</dbReference>
<dbReference type="AlphaFoldDB" id="A0A7J6NSQ9"/>
<sequence length="718" mass="80691">MIHHCYRVAYGSEFYMDDTGDRLNFGWMTVRLRDKWPALKNIDFSLVCHDDKGRSCTVSHGNIHPIFASVARELKGPDGLTYFVLDLTIVPGPQGPNMPPEDGAKRQQSAQVVEDKTCQIMRWTPVYRYQVTSGRHCYVSSSHHVIDFSLDTIRDDIREVWPELAANNMQFFLCYDEAGRSWEVTEQSSMSGLFDCFAEETVRSDGHTVLILKLEVGLEGIDHEGATEHTMPASPSSRGEHPESSSSDHSKHSAEPRSDSWVLPVTELGENFGSSLLMLSTCRLLLTLISFVILSGLPYSVYGLDNGLALTPPMGWLSWERFGCETDCVAHPDTCISERLYTDMADVLIRDGYKDVGYEYVNIDDCWSTKERDEKTGEILPDSQRFPHGIKWLADYMHRRGLKLGLYADIGTHTCGGYPGLEGHFEQDINTFAEWGIDSLKVDGCYADPTVFGKSYPELGRILNATNRPILYSCSWPAYLSDHAENDDVLVKEIAPACNLWRNYGDIEDSWASVEDITNFWARNTSTDILVRAAGPGHWNDPDMILVGNNGLSLSEQQSQFSLWAILAAPLYMTADLRAMPPWAREILQNKEVIAVNQDPLGKQAHVAWSENGIRIWIRELTSNVTSGDTWVVLLQNSNAIFGLKAVVLRPAQHIPGWDDRSTRFSVRDILGGRDVGLFEGEYSVEVETSSVHFIVIRKAMNNPVHLHLSKPEEVILM</sequence>
<dbReference type="Pfam" id="PF16499">
    <property type="entry name" value="Melibiase_2"/>
    <property type="match status" value="1"/>
</dbReference>
<dbReference type="OrthoDB" id="5795902at2759"/>
<feature type="compositionally biased region" description="Basic and acidic residues" evidence="5">
    <location>
        <begin position="238"/>
        <end position="258"/>
    </location>
</feature>
<dbReference type="SUPFAM" id="SSF51011">
    <property type="entry name" value="Glycosyl hydrolase domain"/>
    <property type="match status" value="1"/>
</dbReference>
<keyword evidence="2 4" id="KW-0378">Hydrolase</keyword>
<dbReference type="EC" id="3.2.1.22" evidence="4"/>
<dbReference type="CDD" id="cd14792">
    <property type="entry name" value="GH27"/>
    <property type="match status" value="1"/>
</dbReference>
<dbReference type="InterPro" id="IPR002241">
    <property type="entry name" value="Glyco_hydro_27"/>
</dbReference>
<dbReference type="FunFam" id="3.20.20.70:FF:000197">
    <property type="entry name" value="Alpha-galactosidase"/>
    <property type="match status" value="1"/>
</dbReference>
<keyword evidence="3 4" id="KW-0326">Glycosidase</keyword>
<dbReference type="InterPro" id="IPR000111">
    <property type="entry name" value="Glyco_hydro_27/36_CS"/>
</dbReference>
<dbReference type="GO" id="GO:0005737">
    <property type="term" value="C:cytoplasm"/>
    <property type="evidence" value="ECO:0007669"/>
    <property type="project" value="TreeGrafter"/>
</dbReference>
<dbReference type="Gene3D" id="3.20.20.70">
    <property type="entry name" value="Aldolase class I"/>
    <property type="match status" value="1"/>
</dbReference>
<name>A0A7J6NSQ9_PEROL</name>
<protein>
    <recommendedName>
        <fullName evidence="4">Alpha-galactosidase</fullName>
        <ecNumber evidence="4">3.2.1.22</ecNumber>
    </recommendedName>
    <alternativeName>
        <fullName evidence="4">Melibiase</fullName>
    </alternativeName>
</protein>
<feature type="region of interest" description="Disordered" evidence="5">
    <location>
        <begin position="223"/>
        <end position="258"/>
    </location>
</feature>
<dbReference type="EMBL" id="JABANP010000206">
    <property type="protein sequence ID" value="KAF4686835.1"/>
    <property type="molecule type" value="Genomic_DNA"/>
</dbReference>
<dbReference type="SUPFAM" id="SSF51445">
    <property type="entry name" value="(Trans)glycosidases"/>
    <property type="match status" value="1"/>
</dbReference>
<evidence type="ECO:0000256" key="2">
    <source>
        <dbReference type="ARBA" id="ARBA00022801"/>
    </source>
</evidence>
<dbReference type="PANTHER" id="PTHR11452">
    <property type="entry name" value="ALPHA-GALACTOSIDASE/ALPHA-N-ACETYLGALACTOSAMINIDASE"/>
    <property type="match status" value="1"/>
</dbReference>
<dbReference type="InterPro" id="IPR013785">
    <property type="entry name" value="Aldolase_TIM"/>
</dbReference>
<proteinExistence type="inferred from homology"/>
<dbReference type="GO" id="GO:0004557">
    <property type="term" value="F:alpha-galactosidase activity"/>
    <property type="evidence" value="ECO:0007669"/>
    <property type="project" value="UniProtKB-EC"/>
</dbReference>
<reference evidence="6 7" key="1">
    <citation type="submission" date="2020-04" db="EMBL/GenBank/DDBJ databases">
        <title>Perkinsus olseni comparative genomics.</title>
        <authorList>
            <person name="Bogema D.R."/>
        </authorList>
    </citation>
    <scope>NUCLEOTIDE SEQUENCE [LARGE SCALE GENOMIC DNA]</scope>
    <source>
        <strain evidence="6">00978-12</strain>
    </source>
</reference>
<gene>
    <name evidence="6" type="ORF">FOZ60_004759</name>
</gene>
<evidence type="ECO:0000313" key="6">
    <source>
        <dbReference type="EMBL" id="KAF4686835.1"/>
    </source>
</evidence>
<comment type="caution">
    <text evidence="6">The sequence shown here is derived from an EMBL/GenBank/DDBJ whole genome shotgun (WGS) entry which is preliminary data.</text>
</comment>
<dbReference type="Proteomes" id="UP000541610">
    <property type="component" value="Unassembled WGS sequence"/>
</dbReference>
<comment type="catalytic activity">
    <reaction evidence="4">
        <text>Hydrolysis of terminal, non-reducing alpha-D-galactose residues in alpha-D-galactosides, including galactose oligosaccharides, galactomannans and galactolipids.</text>
        <dbReference type="EC" id="3.2.1.22"/>
    </reaction>
</comment>
<dbReference type="PROSITE" id="PS00512">
    <property type="entry name" value="ALPHA_GALACTOSIDASE"/>
    <property type="match status" value="1"/>
</dbReference>